<proteinExistence type="predicted"/>
<reference evidence="2" key="1">
    <citation type="submission" date="2022-06" db="EMBL/GenBank/DDBJ databases">
        <authorList>
            <consortium name="SYNGENTA / RWTH Aachen University"/>
        </authorList>
    </citation>
    <scope>NUCLEOTIDE SEQUENCE</scope>
</reference>
<evidence type="ECO:0000313" key="3">
    <source>
        <dbReference type="Proteomes" id="UP001153365"/>
    </source>
</evidence>
<keyword evidence="1" id="KW-0472">Membrane</keyword>
<keyword evidence="1" id="KW-1133">Transmembrane helix</keyword>
<evidence type="ECO:0000256" key="1">
    <source>
        <dbReference type="SAM" id="Phobius"/>
    </source>
</evidence>
<feature type="transmembrane region" description="Helical" evidence="1">
    <location>
        <begin position="91"/>
        <end position="113"/>
    </location>
</feature>
<dbReference type="EMBL" id="CALTRL010000607">
    <property type="protein sequence ID" value="CAH7668808.1"/>
    <property type="molecule type" value="Genomic_DNA"/>
</dbReference>
<feature type="transmembrane region" description="Helical" evidence="1">
    <location>
        <begin position="165"/>
        <end position="185"/>
    </location>
</feature>
<protein>
    <recommendedName>
        <fullName evidence="4">Transmembrane protein</fullName>
    </recommendedName>
</protein>
<keyword evidence="1" id="KW-0812">Transmembrane</keyword>
<feature type="transmembrane region" description="Helical" evidence="1">
    <location>
        <begin position="58"/>
        <end position="79"/>
    </location>
</feature>
<evidence type="ECO:0008006" key="4">
    <source>
        <dbReference type="Google" id="ProtNLM"/>
    </source>
</evidence>
<name>A0AAV0ANN5_PHAPC</name>
<evidence type="ECO:0000313" key="2">
    <source>
        <dbReference type="EMBL" id="CAH7668808.1"/>
    </source>
</evidence>
<accession>A0AAV0ANN5</accession>
<organism evidence="2 3">
    <name type="scientific">Phakopsora pachyrhizi</name>
    <name type="common">Asian soybean rust disease fungus</name>
    <dbReference type="NCBI Taxonomy" id="170000"/>
    <lineage>
        <taxon>Eukaryota</taxon>
        <taxon>Fungi</taxon>
        <taxon>Dikarya</taxon>
        <taxon>Basidiomycota</taxon>
        <taxon>Pucciniomycotina</taxon>
        <taxon>Pucciniomycetes</taxon>
        <taxon>Pucciniales</taxon>
        <taxon>Phakopsoraceae</taxon>
        <taxon>Phakopsora</taxon>
    </lineage>
</organism>
<dbReference type="Proteomes" id="UP001153365">
    <property type="component" value="Unassembled WGS sequence"/>
</dbReference>
<gene>
    <name evidence="2" type="ORF">PPACK8108_LOCUS3364</name>
</gene>
<keyword evidence="3" id="KW-1185">Reference proteome</keyword>
<dbReference type="AlphaFoldDB" id="A0AAV0ANN5"/>
<sequence>MVSDVRDFYKEKRTCCLVIPLFQGGLVTVLYLNGFFATFCSVMSFFGPKIIGLVQPKFVSFSLGILFAMIALLQIYGIICAERNTMDQFRIFNKLSLAARIVAFLISFVFIVVSSTRHYSAIAECMNIYKIPLSESFKRRIEQARVTSSDAAVNSAMTVCDYYSWFQLGLMIFCWIFILAIQVYFEIKEMVFFNLKYEDFLEDQI</sequence>
<comment type="caution">
    <text evidence="2">The sequence shown here is derived from an EMBL/GenBank/DDBJ whole genome shotgun (WGS) entry which is preliminary data.</text>
</comment>
<feature type="transmembrane region" description="Helical" evidence="1">
    <location>
        <begin position="21"/>
        <end position="46"/>
    </location>
</feature>